<dbReference type="CDD" id="cd19769">
    <property type="entry name" value="Bbox2_TRIM16-like"/>
    <property type="match status" value="1"/>
</dbReference>
<keyword evidence="2" id="KW-0479">Metal-binding</keyword>
<dbReference type="Pfam" id="PF00622">
    <property type="entry name" value="SPRY"/>
    <property type="match status" value="1"/>
</dbReference>
<dbReference type="Ensembl" id="ENSTNIT00000010003.1">
    <property type="protein sequence ID" value="ENSTNIP00000009825.1"/>
    <property type="gene ID" value="ENSTNIG00000007025.1"/>
</dbReference>
<dbReference type="PROSITE" id="PS50089">
    <property type="entry name" value="ZF_RING_2"/>
    <property type="match status" value="1"/>
</dbReference>
<dbReference type="InterPro" id="IPR051051">
    <property type="entry name" value="E3_ubiq-ligase_TRIM/RNF"/>
</dbReference>
<accession>H3CNJ3</accession>
<dbReference type="FunFam" id="2.60.120.920:FF:000004">
    <property type="entry name" value="Butyrophilin subfamily 1 member A1"/>
    <property type="match status" value="1"/>
</dbReference>
<dbReference type="OMA" id="VHSETCL"/>
<reference evidence="11" key="3">
    <citation type="submission" date="2025-09" db="UniProtKB">
        <authorList>
            <consortium name="Ensembl"/>
        </authorList>
    </citation>
    <scope>IDENTIFICATION</scope>
</reference>
<dbReference type="HOGENOM" id="CLU_013137_0_2_1"/>
<evidence type="ECO:0000256" key="6">
    <source>
        <dbReference type="PROSITE-ProRule" id="PRU00024"/>
    </source>
</evidence>
<dbReference type="InterPro" id="IPR003879">
    <property type="entry name" value="Butyrophylin_SPRY"/>
</dbReference>
<dbReference type="InterPro" id="IPR001870">
    <property type="entry name" value="B30.2/SPRY"/>
</dbReference>
<evidence type="ECO:0000256" key="7">
    <source>
        <dbReference type="SAM" id="Coils"/>
    </source>
</evidence>
<dbReference type="InterPro" id="IPR006574">
    <property type="entry name" value="PRY"/>
</dbReference>
<dbReference type="GeneTree" id="ENSGT00940000165499"/>
<dbReference type="SUPFAM" id="SSF57850">
    <property type="entry name" value="RING/U-box"/>
    <property type="match status" value="1"/>
</dbReference>
<dbReference type="Gene3D" id="3.30.160.60">
    <property type="entry name" value="Classic Zinc Finger"/>
    <property type="match status" value="1"/>
</dbReference>
<evidence type="ECO:0000259" key="10">
    <source>
        <dbReference type="PROSITE" id="PS50188"/>
    </source>
</evidence>
<dbReference type="InterPro" id="IPR013083">
    <property type="entry name" value="Znf_RING/FYVE/PHD"/>
</dbReference>
<proteinExistence type="predicted"/>
<feature type="coiled-coil region" evidence="7">
    <location>
        <begin position="242"/>
        <end position="288"/>
    </location>
</feature>
<evidence type="ECO:0000259" key="9">
    <source>
        <dbReference type="PROSITE" id="PS50119"/>
    </source>
</evidence>
<dbReference type="PANTHER" id="PTHR25465">
    <property type="entry name" value="B-BOX DOMAIN CONTAINING"/>
    <property type="match status" value="1"/>
</dbReference>
<dbReference type="InterPro" id="IPR003877">
    <property type="entry name" value="SPRY_dom"/>
</dbReference>
<reference evidence="12" key="1">
    <citation type="journal article" date="2004" name="Nature">
        <title>Genome duplication in the teleost fish Tetraodon nigroviridis reveals the early vertebrate proto-karyotype.</title>
        <authorList>
            <person name="Jaillon O."/>
            <person name="Aury J.-M."/>
            <person name="Brunet F."/>
            <person name="Petit J.-L."/>
            <person name="Stange-Thomann N."/>
            <person name="Mauceli E."/>
            <person name="Bouneau L."/>
            <person name="Fischer C."/>
            <person name="Ozouf-Costaz C."/>
            <person name="Bernot A."/>
            <person name="Nicaud S."/>
            <person name="Jaffe D."/>
            <person name="Fisher S."/>
            <person name="Lutfalla G."/>
            <person name="Dossat C."/>
            <person name="Segurens B."/>
            <person name="Dasilva C."/>
            <person name="Salanoubat M."/>
            <person name="Levy M."/>
            <person name="Boudet N."/>
            <person name="Castellano S."/>
            <person name="Anthouard V."/>
            <person name="Jubin C."/>
            <person name="Castelli V."/>
            <person name="Katinka M."/>
            <person name="Vacherie B."/>
            <person name="Biemont C."/>
            <person name="Skalli Z."/>
            <person name="Cattolico L."/>
            <person name="Poulain J."/>
            <person name="De Berardinis V."/>
            <person name="Cruaud C."/>
            <person name="Duprat S."/>
            <person name="Brottier P."/>
            <person name="Coutanceau J.-P."/>
            <person name="Gouzy J."/>
            <person name="Parra G."/>
            <person name="Lardier G."/>
            <person name="Chapple C."/>
            <person name="McKernan K.J."/>
            <person name="McEwan P."/>
            <person name="Bosak S."/>
            <person name="Kellis M."/>
            <person name="Volff J.-N."/>
            <person name="Guigo R."/>
            <person name="Zody M.C."/>
            <person name="Mesirov J."/>
            <person name="Lindblad-Toh K."/>
            <person name="Birren B."/>
            <person name="Nusbaum C."/>
            <person name="Kahn D."/>
            <person name="Robinson-Rechavi M."/>
            <person name="Laudet V."/>
            <person name="Schachter V."/>
            <person name="Quetier F."/>
            <person name="Saurin W."/>
            <person name="Scarpelli C."/>
            <person name="Wincker P."/>
            <person name="Lander E.S."/>
            <person name="Weissenbach J."/>
            <person name="Roest Crollius H."/>
        </authorList>
    </citation>
    <scope>NUCLEOTIDE SEQUENCE [LARGE SCALE GENOMIC DNA]</scope>
</reference>
<dbReference type="PRINTS" id="PR01407">
    <property type="entry name" value="BUTYPHLNCDUF"/>
</dbReference>
<dbReference type="Gene3D" id="2.60.120.920">
    <property type="match status" value="1"/>
</dbReference>
<dbReference type="PANTHER" id="PTHR25465:SF32">
    <property type="entry name" value="BLOODTHIRSTY-RELATED GENE FAMILY, MEMBER 16 ISOFORM X1-RELATED"/>
    <property type="match status" value="1"/>
</dbReference>
<sequence>VMSSTVSLSEEQFRCLVCQDVFCEPVSIPCGHSFCFSCITWHWESAGLSCPKCRAVFDARPELCENSFAKEMCEKIRLRRPRGSSPATKGFIYCDVCTGKRSKAVKSCLACLASYCQSHLEPHLRVATLRIHKLIPPVAMLEKRICKQHQRLLELYCRTDRSCVCVLCTESKHQGHLTVPVERESQEKQAQMRRTQEDVEQMIQERLQKVGQLRRCLELSKQNSKRDVMRSVEVFAALRRSMEKRERELVQSIQRKQAAAEERAERLIEELELEVSELERRRSEMEQLCHTEDHLHFLERFPALCSTSAPSCSDIFVHPDTCLGAVRRAVAHMERQLQSFSQSFALQDHEQLQQYAADVHLDPNTAHPWLALSEDRRQVWDGGQRRDLVDTPERFDTAPCVLGSKGFTTGRHYWEVDVGDKPAWDLGVARQSVDRKGVVTLSPEDGFWSVCLRGGSEYRACAGEAELLALPRKPRVIGVFLDFEDGTVSFYDAGAQSHIYSFTDYQFSEAMFPFLNPDISDSSANQSPLTIRTIGTSRDLDHFTI</sequence>
<dbReference type="Gene3D" id="3.30.40.10">
    <property type="entry name" value="Zinc/RING finger domain, C3HC4 (zinc finger)"/>
    <property type="match status" value="1"/>
</dbReference>
<keyword evidence="7" id="KW-0175">Coiled coil</keyword>
<dbReference type="PROSITE" id="PS50188">
    <property type="entry name" value="B302_SPRY"/>
    <property type="match status" value="1"/>
</dbReference>
<evidence type="ECO:0000259" key="8">
    <source>
        <dbReference type="PROSITE" id="PS50089"/>
    </source>
</evidence>
<evidence type="ECO:0000256" key="2">
    <source>
        <dbReference type="ARBA" id="ARBA00022723"/>
    </source>
</evidence>
<dbReference type="InterPro" id="IPR043136">
    <property type="entry name" value="B30.2/SPRY_sf"/>
</dbReference>
<dbReference type="CDD" id="cd13733">
    <property type="entry name" value="SPRY_PRY_C-I_1"/>
    <property type="match status" value="1"/>
</dbReference>
<dbReference type="AlphaFoldDB" id="H3CNJ3"/>
<dbReference type="SMART" id="SM00336">
    <property type="entry name" value="BBOX"/>
    <property type="match status" value="1"/>
</dbReference>
<dbReference type="PROSITE" id="PS50119">
    <property type="entry name" value="ZF_BBOX"/>
    <property type="match status" value="1"/>
</dbReference>
<dbReference type="SMART" id="SM00184">
    <property type="entry name" value="RING"/>
    <property type="match status" value="1"/>
</dbReference>
<evidence type="ECO:0000313" key="12">
    <source>
        <dbReference type="Proteomes" id="UP000007303"/>
    </source>
</evidence>
<organism evidence="11 12">
    <name type="scientific">Tetraodon nigroviridis</name>
    <name type="common">Spotted green pufferfish</name>
    <name type="synonym">Chelonodon nigroviridis</name>
    <dbReference type="NCBI Taxonomy" id="99883"/>
    <lineage>
        <taxon>Eukaryota</taxon>
        <taxon>Metazoa</taxon>
        <taxon>Chordata</taxon>
        <taxon>Craniata</taxon>
        <taxon>Vertebrata</taxon>
        <taxon>Euteleostomi</taxon>
        <taxon>Actinopterygii</taxon>
        <taxon>Neopterygii</taxon>
        <taxon>Teleostei</taxon>
        <taxon>Neoteleostei</taxon>
        <taxon>Acanthomorphata</taxon>
        <taxon>Eupercaria</taxon>
        <taxon>Tetraodontiformes</taxon>
        <taxon>Tetradontoidea</taxon>
        <taxon>Tetraodontidae</taxon>
        <taxon>Tetraodon</taxon>
    </lineage>
</organism>
<dbReference type="InParanoid" id="H3CNJ3"/>
<dbReference type="GO" id="GO:0005737">
    <property type="term" value="C:cytoplasm"/>
    <property type="evidence" value="ECO:0007669"/>
    <property type="project" value="UniProtKB-ARBA"/>
</dbReference>
<dbReference type="GO" id="GO:0045087">
    <property type="term" value="P:innate immune response"/>
    <property type="evidence" value="ECO:0007669"/>
    <property type="project" value="UniProtKB-KW"/>
</dbReference>
<keyword evidence="12" id="KW-1185">Reference proteome</keyword>
<dbReference type="Gene3D" id="4.10.830.40">
    <property type="match status" value="1"/>
</dbReference>
<feature type="domain" description="B box-type" evidence="9">
    <location>
        <begin position="141"/>
        <end position="181"/>
    </location>
</feature>
<dbReference type="Proteomes" id="UP000007303">
    <property type="component" value="Unassembled WGS sequence"/>
</dbReference>
<dbReference type="InterPro" id="IPR058030">
    <property type="entry name" value="TRIM8/14/16/25/29/45/65_CC"/>
</dbReference>
<evidence type="ECO:0000256" key="1">
    <source>
        <dbReference type="ARBA" id="ARBA00022588"/>
    </source>
</evidence>
<dbReference type="SUPFAM" id="SSF49899">
    <property type="entry name" value="Concanavalin A-like lectins/glucanases"/>
    <property type="match status" value="1"/>
</dbReference>
<dbReference type="InterPro" id="IPR027370">
    <property type="entry name" value="Znf-RING_euk"/>
</dbReference>
<dbReference type="Pfam" id="PF00643">
    <property type="entry name" value="zf-B_box"/>
    <property type="match status" value="1"/>
</dbReference>
<dbReference type="InterPro" id="IPR017907">
    <property type="entry name" value="Znf_RING_CS"/>
</dbReference>
<keyword evidence="5" id="KW-0391">Immunity</keyword>
<dbReference type="Pfam" id="PF25600">
    <property type="entry name" value="TRIM_CC"/>
    <property type="match status" value="1"/>
</dbReference>
<dbReference type="Pfam" id="PF13765">
    <property type="entry name" value="PRY"/>
    <property type="match status" value="1"/>
</dbReference>
<dbReference type="InterPro" id="IPR000315">
    <property type="entry name" value="Znf_B-box"/>
</dbReference>
<dbReference type="InterPro" id="IPR013320">
    <property type="entry name" value="ConA-like_dom_sf"/>
</dbReference>
<feature type="domain" description="B30.2/SPRY" evidence="10">
    <location>
        <begin position="339"/>
        <end position="533"/>
    </location>
</feature>
<dbReference type="Pfam" id="PF13445">
    <property type="entry name" value="zf-RING_UBOX"/>
    <property type="match status" value="1"/>
</dbReference>
<evidence type="ECO:0000256" key="3">
    <source>
        <dbReference type="ARBA" id="ARBA00022771"/>
    </source>
</evidence>
<protein>
    <submittedName>
        <fullName evidence="11">Uncharacterized protein</fullName>
    </submittedName>
</protein>
<dbReference type="InterPro" id="IPR001841">
    <property type="entry name" value="Znf_RING"/>
</dbReference>
<evidence type="ECO:0000313" key="11">
    <source>
        <dbReference type="Ensembl" id="ENSTNIP00000009825.1"/>
    </source>
</evidence>
<dbReference type="SMART" id="SM00589">
    <property type="entry name" value="PRY"/>
    <property type="match status" value="1"/>
</dbReference>
<keyword evidence="1" id="KW-0399">Innate immunity</keyword>
<evidence type="ECO:0000256" key="4">
    <source>
        <dbReference type="ARBA" id="ARBA00022833"/>
    </source>
</evidence>
<feature type="domain" description="RING-type" evidence="8">
    <location>
        <begin position="15"/>
        <end position="54"/>
    </location>
</feature>
<dbReference type="GO" id="GO:0008270">
    <property type="term" value="F:zinc ion binding"/>
    <property type="evidence" value="ECO:0007669"/>
    <property type="project" value="UniProtKB-KW"/>
</dbReference>
<evidence type="ECO:0000256" key="5">
    <source>
        <dbReference type="ARBA" id="ARBA00022859"/>
    </source>
</evidence>
<keyword evidence="3 6" id="KW-0863">Zinc-finger</keyword>
<reference evidence="11" key="2">
    <citation type="submission" date="2025-08" db="UniProtKB">
        <authorList>
            <consortium name="Ensembl"/>
        </authorList>
    </citation>
    <scope>IDENTIFICATION</scope>
</reference>
<dbReference type="PROSITE" id="PS00518">
    <property type="entry name" value="ZF_RING_1"/>
    <property type="match status" value="1"/>
</dbReference>
<name>H3CNJ3_TETNG</name>
<dbReference type="SMART" id="SM00449">
    <property type="entry name" value="SPRY"/>
    <property type="match status" value="1"/>
</dbReference>
<dbReference type="SUPFAM" id="SSF57845">
    <property type="entry name" value="B-box zinc-binding domain"/>
    <property type="match status" value="1"/>
</dbReference>
<keyword evidence="4" id="KW-0862">Zinc</keyword>